<reference evidence="1 2" key="1">
    <citation type="submission" date="2014-04" db="EMBL/GenBank/DDBJ databases">
        <authorList>
            <consortium name="DOE Joint Genome Institute"/>
            <person name="Kuo A."/>
            <person name="Tarkka M."/>
            <person name="Buscot F."/>
            <person name="Kohler A."/>
            <person name="Nagy L.G."/>
            <person name="Floudas D."/>
            <person name="Copeland A."/>
            <person name="Barry K.W."/>
            <person name="Cichocki N."/>
            <person name="Veneault-Fourrey C."/>
            <person name="LaButti K."/>
            <person name="Lindquist E.A."/>
            <person name="Lipzen A."/>
            <person name="Lundell T."/>
            <person name="Morin E."/>
            <person name="Murat C."/>
            <person name="Sun H."/>
            <person name="Tunlid A."/>
            <person name="Henrissat B."/>
            <person name="Grigoriev I.V."/>
            <person name="Hibbett D.S."/>
            <person name="Martin F."/>
            <person name="Nordberg H.P."/>
            <person name="Cantor M.N."/>
            <person name="Hua S.X."/>
        </authorList>
    </citation>
    <scope>NUCLEOTIDE SEQUENCE [LARGE SCALE GENOMIC DNA]</scope>
    <source>
        <strain evidence="1 2">F 1598</strain>
    </source>
</reference>
<dbReference type="HOGENOM" id="CLU_119163_0_1_1"/>
<proteinExistence type="predicted"/>
<evidence type="ECO:0000313" key="2">
    <source>
        <dbReference type="Proteomes" id="UP000054166"/>
    </source>
</evidence>
<name>A0A0C3F4A0_PILCF</name>
<protein>
    <submittedName>
        <fullName evidence="1">Uncharacterized protein</fullName>
    </submittedName>
</protein>
<dbReference type="Proteomes" id="UP000054166">
    <property type="component" value="Unassembled WGS sequence"/>
</dbReference>
<dbReference type="OrthoDB" id="3363652at2759"/>
<dbReference type="STRING" id="765440.A0A0C3F4A0"/>
<organism evidence="1 2">
    <name type="scientific">Piloderma croceum (strain F 1598)</name>
    <dbReference type="NCBI Taxonomy" id="765440"/>
    <lineage>
        <taxon>Eukaryota</taxon>
        <taxon>Fungi</taxon>
        <taxon>Dikarya</taxon>
        <taxon>Basidiomycota</taxon>
        <taxon>Agaricomycotina</taxon>
        <taxon>Agaricomycetes</taxon>
        <taxon>Agaricomycetidae</taxon>
        <taxon>Atheliales</taxon>
        <taxon>Atheliaceae</taxon>
        <taxon>Piloderma</taxon>
    </lineage>
</organism>
<sequence length="126" mass="14143">DHSLFTRTTSPHNPRCVTEILKHMSIGSDLTEDQQHRVRGLISEFADCFALSVREVIPIPGAEHLIHIPPNVTFPKKIPHQRQLMEAQRAYLSDAIDELLVAGIIEPIRPEDVKCASPITLAQKVH</sequence>
<gene>
    <name evidence="1" type="ORF">PILCRDRAFT_56804</name>
</gene>
<keyword evidence="2" id="KW-1185">Reference proteome</keyword>
<dbReference type="AlphaFoldDB" id="A0A0C3F4A0"/>
<reference evidence="2" key="2">
    <citation type="submission" date="2015-01" db="EMBL/GenBank/DDBJ databases">
        <title>Evolutionary Origins and Diversification of the Mycorrhizal Mutualists.</title>
        <authorList>
            <consortium name="DOE Joint Genome Institute"/>
            <consortium name="Mycorrhizal Genomics Consortium"/>
            <person name="Kohler A."/>
            <person name="Kuo A."/>
            <person name="Nagy L.G."/>
            <person name="Floudas D."/>
            <person name="Copeland A."/>
            <person name="Barry K.W."/>
            <person name="Cichocki N."/>
            <person name="Veneault-Fourrey C."/>
            <person name="LaButti K."/>
            <person name="Lindquist E.A."/>
            <person name="Lipzen A."/>
            <person name="Lundell T."/>
            <person name="Morin E."/>
            <person name="Murat C."/>
            <person name="Riley R."/>
            <person name="Ohm R."/>
            <person name="Sun H."/>
            <person name="Tunlid A."/>
            <person name="Henrissat B."/>
            <person name="Grigoriev I.V."/>
            <person name="Hibbett D.S."/>
            <person name="Martin F."/>
        </authorList>
    </citation>
    <scope>NUCLEOTIDE SEQUENCE [LARGE SCALE GENOMIC DNA]</scope>
    <source>
        <strain evidence="2">F 1598</strain>
    </source>
</reference>
<evidence type="ECO:0000313" key="1">
    <source>
        <dbReference type="EMBL" id="KIM74691.1"/>
    </source>
</evidence>
<dbReference type="EMBL" id="KN833057">
    <property type="protein sequence ID" value="KIM74691.1"/>
    <property type="molecule type" value="Genomic_DNA"/>
</dbReference>
<dbReference type="InParanoid" id="A0A0C3F4A0"/>
<accession>A0A0C3F4A0</accession>
<feature type="non-terminal residue" evidence="1">
    <location>
        <position position="126"/>
    </location>
</feature>
<feature type="non-terminal residue" evidence="1">
    <location>
        <position position="1"/>
    </location>
</feature>